<feature type="signal peptide" evidence="1">
    <location>
        <begin position="1"/>
        <end position="19"/>
    </location>
</feature>
<dbReference type="EMBL" id="JAATOP010000004">
    <property type="protein sequence ID" value="NIY72375.1"/>
    <property type="molecule type" value="Genomic_DNA"/>
</dbReference>
<dbReference type="SUPFAM" id="SSF56925">
    <property type="entry name" value="OMPA-like"/>
    <property type="match status" value="1"/>
</dbReference>
<accession>A0ABX0VX44</accession>
<evidence type="ECO:0008006" key="4">
    <source>
        <dbReference type="Google" id="ProtNLM"/>
    </source>
</evidence>
<organism evidence="2 3">
    <name type="scientific">Marivivens donghaensis</name>
    <dbReference type="NCBI Taxonomy" id="1699413"/>
    <lineage>
        <taxon>Bacteria</taxon>
        <taxon>Pseudomonadati</taxon>
        <taxon>Pseudomonadota</taxon>
        <taxon>Alphaproteobacteria</taxon>
        <taxon>Rhodobacterales</taxon>
        <taxon>Paracoccaceae</taxon>
        <taxon>Marivivens group</taxon>
        <taxon>Marivivens</taxon>
    </lineage>
</organism>
<evidence type="ECO:0000256" key="1">
    <source>
        <dbReference type="SAM" id="SignalP"/>
    </source>
</evidence>
<protein>
    <recommendedName>
        <fullName evidence="4">Outer membrane protein beta-barrel domain-containing protein</fullName>
    </recommendedName>
</protein>
<evidence type="ECO:0000313" key="3">
    <source>
        <dbReference type="Proteomes" id="UP000709466"/>
    </source>
</evidence>
<gene>
    <name evidence="2" type="ORF">HCZ30_07985</name>
</gene>
<reference evidence="2 3" key="1">
    <citation type="submission" date="2020-03" db="EMBL/GenBank/DDBJ databases">
        <title>Bacterial isolates of synthetic phycosphere.</title>
        <authorList>
            <person name="Fu H."/>
            <person name="Moran M.A."/>
        </authorList>
    </citation>
    <scope>NUCLEOTIDE SEQUENCE [LARGE SCALE GENOMIC DNA]</scope>
    <source>
        <strain evidence="2 3">HF1</strain>
    </source>
</reference>
<dbReference type="Proteomes" id="UP000709466">
    <property type="component" value="Unassembled WGS sequence"/>
</dbReference>
<sequence length="152" mass="16221">MKTFVFAAAVALVGTVAQAQDFYAGAVYDLVLPHSGEDASSVDLLGGVRFGDGQVSYGAEADLGLSGDTEYSPMRLRGIVRNDMGRYALLGSIGYTSYDLDTGGTTGGYNFSLGGDIEITPMIDLRLEVMRDMMPDYSTNVTNVRIGSVFNF</sequence>
<dbReference type="RefSeq" id="WP_167637754.1">
    <property type="nucleotide sequence ID" value="NZ_JAATOP010000004.1"/>
</dbReference>
<keyword evidence="1" id="KW-0732">Signal</keyword>
<dbReference type="InterPro" id="IPR011250">
    <property type="entry name" value="OMP/PagP_B-barrel"/>
</dbReference>
<feature type="chain" id="PRO_5045381991" description="Outer membrane protein beta-barrel domain-containing protein" evidence="1">
    <location>
        <begin position="20"/>
        <end position="152"/>
    </location>
</feature>
<comment type="caution">
    <text evidence="2">The sequence shown here is derived from an EMBL/GenBank/DDBJ whole genome shotgun (WGS) entry which is preliminary data.</text>
</comment>
<keyword evidence="3" id="KW-1185">Reference proteome</keyword>
<evidence type="ECO:0000313" key="2">
    <source>
        <dbReference type="EMBL" id="NIY72375.1"/>
    </source>
</evidence>
<proteinExistence type="predicted"/>
<name>A0ABX0VX44_9RHOB</name>